<evidence type="ECO:0000259" key="1">
    <source>
        <dbReference type="Pfam" id="PF02893"/>
    </source>
</evidence>
<name>A0ABV0N298_9TELE</name>
<dbReference type="InterPro" id="IPR004182">
    <property type="entry name" value="GRAM"/>
</dbReference>
<dbReference type="Pfam" id="PF02893">
    <property type="entry name" value="GRAM"/>
    <property type="match status" value="1"/>
</dbReference>
<dbReference type="CDD" id="cd13214">
    <property type="entry name" value="PH-GRAM_WBP2"/>
    <property type="match status" value="1"/>
</dbReference>
<accession>A0ABV0N298</accession>
<proteinExistence type="predicted"/>
<gene>
    <name evidence="2" type="ORF">GOODEAATRI_017668</name>
</gene>
<dbReference type="InterPro" id="IPR044852">
    <property type="entry name" value="WBP2-like"/>
</dbReference>
<evidence type="ECO:0000313" key="3">
    <source>
        <dbReference type="Proteomes" id="UP001476798"/>
    </source>
</evidence>
<evidence type="ECO:0000313" key="2">
    <source>
        <dbReference type="EMBL" id="MEQ2165519.1"/>
    </source>
</evidence>
<sequence>MFHENVELVFCDAESLPEPFRKSKKGSVYLTPYRVIFLAKGRDALQSFMMPFYLMKGCEIKQPVLGANYIKGTGDSTQVLQLSMPLRAMYLHLLILLLWVSSHHVTQISPPQQQVSVSGREALRNSRQHSSCSDYTLTWLHLLFLSSIFPDSNTTARGSSVSVLVISTPLVSGLLFSPIRVSQYPRLGSSFLCGHLSVSCICGNISG</sequence>
<dbReference type="PANTHER" id="PTHR31606:SF4">
    <property type="entry name" value="WW DOMAIN-BINDING PROTEIN 2"/>
    <property type="match status" value="1"/>
</dbReference>
<dbReference type="PANTHER" id="PTHR31606">
    <property type="entry name" value="WW DOMAIN BINDING PROTEIN 2, ISOFORM E"/>
    <property type="match status" value="1"/>
</dbReference>
<keyword evidence="3" id="KW-1185">Reference proteome</keyword>
<reference evidence="2 3" key="1">
    <citation type="submission" date="2021-06" db="EMBL/GenBank/DDBJ databases">
        <authorList>
            <person name="Palmer J.M."/>
        </authorList>
    </citation>
    <scope>NUCLEOTIDE SEQUENCE [LARGE SCALE GENOMIC DNA]</scope>
    <source>
        <strain evidence="2 3">GA_2019</strain>
        <tissue evidence="2">Muscle</tissue>
    </source>
</reference>
<organism evidence="2 3">
    <name type="scientific">Goodea atripinnis</name>
    <dbReference type="NCBI Taxonomy" id="208336"/>
    <lineage>
        <taxon>Eukaryota</taxon>
        <taxon>Metazoa</taxon>
        <taxon>Chordata</taxon>
        <taxon>Craniata</taxon>
        <taxon>Vertebrata</taxon>
        <taxon>Euteleostomi</taxon>
        <taxon>Actinopterygii</taxon>
        <taxon>Neopterygii</taxon>
        <taxon>Teleostei</taxon>
        <taxon>Neoteleostei</taxon>
        <taxon>Acanthomorphata</taxon>
        <taxon>Ovalentaria</taxon>
        <taxon>Atherinomorphae</taxon>
        <taxon>Cyprinodontiformes</taxon>
        <taxon>Goodeidae</taxon>
        <taxon>Goodea</taxon>
    </lineage>
</organism>
<dbReference type="EMBL" id="JAHRIO010021445">
    <property type="protein sequence ID" value="MEQ2165519.1"/>
    <property type="molecule type" value="Genomic_DNA"/>
</dbReference>
<dbReference type="SUPFAM" id="SSF50729">
    <property type="entry name" value="PH domain-like"/>
    <property type="match status" value="1"/>
</dbReference>
<comment type="caution">
    <text evidence="2">The sequence shown here is derived from an EMBL/GenBank/DDBJ whole genome shotgun (WGS) entry which is preliminary data.</text>
</comment>
<dbReference type="Proteomes" id="UP001476798">
    <property type="component" value="Unassembled WGS sequence"/>
</dbReference>
<feature type="domain" description="GRAM" evidence="1">
    <location>
        <begin position="23"/>
        <end position="72"/>
    </location>
</feature>
<protein>
    <recommendedName>
        <fullName evidence="1">GRAM domain-containing protein</fullName>
    </recommendedName>
</protein>